<keyword evidence="2" id="KW-0732">Signal</keyword>
<protein>
    <submittedName>
        <fullName evidence="3">Uncharacterized protein</fullName>
    </submittedName>
</protein>
<organism evidence="3 4">
    <name type="scientific">[Eubacterium] siraeum CAG:80</name>
    <dbReference type="NCBI Taxonomy" id="1263080"/>
    <lineage>
        <taxon>Bacteria</taxon>
        <taxon>Bacillati</taxon>
        <taxon>Bacillota</taxon>
        <taxon>Clostridia</taxon>
        <taxon>Eubacteriales</taxon>
        <taxon>Oscillospiraceae</taxon>
        <taxon>Oscillospiraceae incertae sedis</taxon>
    </lineage>
</organism>
<accession>R6R9J0</accession>
<feature type="compositionally biased region" description="Low complexity" evidence="1">
    <location>
        <begin position="70"/>
        <end position="88"/>
    </location>
</feature>
<evidence type="ECO:0000256" key="1">
    <source>
        <dbReference type="SAM" id="MobiDB-lite"/>
    </source>
</evidence>
<name>R6R9J0_9FIRM</name>
<dbReference type="Proteomes" id="UP000018142">
    <property type="component" value="Unassembled WGS sequence"/>
</dbReference>
<dbReference type="AlphaFoldDB" id="R6R9J0"/>
<evidence type="ECO:0000313" key="3">
    <source>
        <dbReference type="EMBL" id="CDC45558.1"/>
    </source>
</evidence>
<evidence type="ECO:0000256" key="2">
    <source>
        <dbReference type="SAM" id="SignalP"/>
    </source>
</evidence>
<dbReference type="EMBL" id="CBFJ010000087">
    <property type="protein sequence ID" value="CDC45558.1"/>
    <property type="molecule type" value="Genomic_DNA"/>
</dbReference>
<feature type="region of interest" description="Disordered" evidence="1">
    <location>
        <begin position="28"/>
        <end position="89"/>
    </location>
</feature>
<proteinExistence type="predicted"/>
<reference evidence="3" key="1">
    <citation type="submission" date="2012-11" db="EMBL/GenBank/DDBJ databases">
        <title>Dependencies among metagenomic species, viruses, plasmids and units of genetic variation.</title>
        <authorList>
            <person name="Nielsen H.B."/>
            <person name="Almeida M."/>
            <person name="Juncker A.S."/>
            <person name="Rasmussen S."/>
            <person name="Li J."/>
            <person name="Sunagawa S."/>
            <person name="Plichta D."/>
            <person name="Gautier L."/>
            <person name="Le Chatelier E."/>
            <person name="Peletier E."/>
            <person name="Bonde I."/>
            <person name="Nielsen T."/>
            <person name="Manichanh C."/>
            <person name="Arumugam M."/>
            <person name="Batto J."/>
            <person name="Santos M.B.Q.D."/>
            <person name="Blom N."/>
            <person name="Borruel N."/>
            <person name="Burgdorf K.S."/>
            <person name="Boumezbeur F."/>
            <person name="Casellas F."/>
            <person name="Dore J."/>
            <person name="Guarner F."/>
            <person name="Hansen T."/>
            <person name="Hildebrand F."/>
            <person name="Kaas R.S."/>
            <person name="Kennedy S."/>
            <person name="Kristiansen K."/>
            <person name="Kultima J.R."/>
            <person name="Leonard P."/>
            <person name="Levenez F."/>
            <person name="Lund O."/>
            <person name="Moumen B."/>
            <person name="Le Paslier D."/>
            <person name="Pons N."/>
            <person name="Pedersen O."/>
            <person name="Prifti E."/>
            <person name="Qin J."/>
            <person name="Raes J."/>
            <person name="Tap J."/>
            <person name="Tims S."/>
            <person name="Ussery D.W."/>
            <person name="Yamada T."/>
            <person name="MetaHit consortium"/>
            <person name="Renault P."/>
            <person name="Sicheritz-Ponten T."/>
            <person name="Bork P."/>
            <person name="Wang J."/>
            <person name="Brunak S."/>
            <person name="Ehrlich S.D."/>
        </authorList>
    </citation>
    <scope>NUCLEOTIDE SEQUENCE [LARGE SCALE GENOMIC DNA]</scope>
</reference>
<dbReference type="PROSITE" id="PS51257">
    <property type="entry name" value="PROKAR_LIPOPROTEIN"/>
    <property type="match status" value="1"/>
</dbReference>
<comment type="caution">
    <text evidence="3">The sequence shown here is derived from an EMBL/GenBank/DDBJ whole genome shotgun (WGS) entry which is preliminary data.</text>
</comment>
<sequence length="354" mass="38816">MKIKKHVTLTAVVLSAIILAVGCSADGNNSATATTSVTPETTPAVTTTAKSAPQTTVATTTTKKQETNKPVETTTTTTTATTTKPAPEWTEEKVSATKYINTDCYSRKKAVLGAETVKIYNVNDKVKVVAKTNTGYFKLDTGAFVHGDYLSDNKVTVQTTTTTAKKPTENKPVANNERIEIYALNTAGDTDACLYDNIDCSGYAVEGYLTGTKLIAVKAYKDKGVYLLENGLYARMSDFTTTPFVVEKWFNTATFDKKKVRQFIIDIAVKDFGLVLNEKMTIDDSSWFAPMCFPLDDNDGQLIKVRCMHDAESNYKLGYMQKGDSFNVIIKYVDAEEMNTLGGVGEGYAIFFLR</sequence>
<gene>
    <name evidence="3" type="ORF">BN788_01766</name>
</gene>
<feature type="chain" id="PRO_5039163179" evidence="2">
    <location>
        <begin position="26"/>
        <end position="354"/>
    </location>
</feature>
<feature type="compositionally biased region" description="Low complexity" evidence="1">
    <location>
        <begin position="30"/>
        <end position="62"/>
    </location>
</feature>
<evidence type="ECO:0000313" key="4">
    <source>
        <dbReference type="Proteomes" id="UP000018142"/>
    </source>
</evidence>
<feature type="signal peptide" evidence="2">
    <location>
        <begin position="1"/>
        <end position="25"/>
    </location>
</feature>